<dbReference type="InterPro" id="IPR001789">
    <property type="entry name" value="Sig_transdc_resp-reg_receiver"/>
</dbReference>
<dbReference type="AlphaFoldDB" id="A0A7X1AX26"/>
<feature type="coiled-coil region" evidence="13">
    <location>
        <begin position="611"/>
        <end position="641"/>
    </location>
</feature>
<organism evidence="17 18">
    <name type="scientific">Puniceicoccus vermicola</name>
    <dbReference type="NCBI Taxonomy" id="388746"/>
    <lineage>
        <taxon>Bacteria</taxon>
        <taxon>Pseudomonadati</taxon>
        <taxon>Verrucomicrobiota</taxon>
        <taxon>Opitutia</taxon>
        <taxon>Puniceicoccales</taxon>
        <taxon>Puniceicoccaceae</taxon>
        <taxon>Puniceicoccus</taxon>
    </lineage>
</organism>
<evidence type="ECO:0000313" key="17">
    <source>
        <dbReference type="EMBL" id="MBC2601359.1"/>
    </source>
</evidence>
<dbReference type="InterPro" id="IPR004358">
    <property type="entry name" value="Sig_transdc_His_kin-like_C"/>
</dbReference>
<feature type="domain" description="Histidine kinase" evidence="15">
    <location>
        <begin position="219"/>
        <end position="437"/>
    </location>
</feature>
<evidence type="ECO:0000256" key="10">
    <source>
        <dbReference type="ARBA" id="ARBA00023012"/>
    </source>
</evidence>
<dbReference type="Proteomes" id="UP000525652">
    <property type="component" value="Unassembled WGS sequence"/>
</dbReference>
<evidence type="ECO:0000256" key="5">
    <source>
        <dbReference type="ARBA" id="ARBA00022553"/>
    </source>
</evidence>
<dbReference type="SMART" id="SM00388">
    <property type="entry name" value="HisKA"/>
    <property type="match status" value="2"/>
</dbReference>
<keyword evidence="14" id="KW-1133">Transmembrane helix</keyword>
<dbReference type="InterPro" id="IPR036890">
    <property type="entry name" value="HATPase_C_sf"/>
</dbReference>
<dbReference type="SMART" id="SM00448">
    <property type="entry name" value="REC"/>
    <property type="match status" value="1"/>
</dbReference>
<dbReference type="PANTHER" id="PTHR43547">
    <property type="entry name" value="TWO-COMPONENT HISTIDINE KINASE"/>
    <property type="match status" value="1"/>
</dbReference>
<evidence type="ECO:0000259" key="16">
    <source>
        <dbReference type="PROSITE" id="PS50110"/>
    </source>
</evidence>
<evidence type="ECO:0000256" key="8">
    <source>
        <dbReference type="ARBA" id="ARBA00022777"/>
    </source>
</evidence>
<dbReference type="FunFam" id="3.30.565.10:FF:000023">
    <property type="entry name" value="PAS domain-containing sensor histidine kinase"/>
    <property type="match status" value="1"/>
</dbReference>
<dbReference type="PROSITE" id="PS50110">
    <property type="entry name" value="RESPONSE_REGULATORY"/>
    <property type="match status" value="1"/>
</dbReference>
<keyword evidence="11 14" id="KW-0472">Membrane</keyword>
<keyword evidence="10" id="KW-0902">Two-component regulatory system</keyword>
<dbReference type="SUPFAM" id="SSF52172">
    <property type="entry name" value="CheY-like"/>
    <property type="match status" value="1"/>
</dbReference>
<dbReference type="Gene3D" id="3.40.50.2300">
    <property type="match status" value="1"/>
</dbReference>
<sequence length="869" mass="97242">MSSRESTATPEILSEYHQVDNHRRLVRLRIALLFSILFFPPGYLIDLLVYPESSPHLLKIRLAVAIGFSALLLLTRLRLHRTALIWFGIIIAILDIAVFCGMTLVTNGAYSPYYAGINLILLSISILMPWTIWETATVSAVGLLLYVGACLSASGMGILAQPVFLNNSFFVFITGAICVISSGIQSRARFSDFQLRHQLDVQNRELQALDRLKTNFFSNVTHELRTPLTLILGPVETILKKSHDLPPQIHENLLLAQRNALRLLKLINDLLDLTRMEQGENVLSLRRFRLEPYLGGIVDSVRHLGLAKGISIRLLEGNSEDTLEADPAKLEKVVLNLLTNAVKFTPRGGTISVSWERQGDRELISVADTGVGISLADQEKIFDRFYQVSGDSGRQSQGVGIGLALVKELVEQHGGTLRVASESGRGSTFTADLPVAAAHDETVPLLEPSGSNEEDSEPFREAFRSADRTFINREVENSDDVRVLGSGQFTVLVVEDEPDVLRYISGFLSEKHRVVLVREGSQTEALVEEFQPDLLLLDWMLPDRSGLSICHDLRQDPKHSDRKIVILTARVDEESKMEALKAGADDFLLKPFSSLELQTRIDNLLRSGELQKRLRERNTELQETLHKLEQTEAQLIQSEKMNALGSLSAGLLHEINNPLNYAFSGIQLLEMNPEGLDEDSKETVADIRDGIKRVIDVIRDLKTFAYPEKPGRQSRFPIREIVDPARKIATRELEDIEFVEEFSDDLTLDGQKTQWLHVLINLFTNAGRALHEEPDNPHPRIILRAEKTDKGLLLSCTDNGPGIPKEIIKRIFDPFFTTRDVGEGMGMGLSICRTIVENHGGSMEVKAIPNQETTFTIFIPESQTKEDHE</sequence>
<dbReference type="PANTHER" id="PTHR43547:SF2">
    <property type="entry name" value="HYBRID SIGNAL TRANSDUCTION HISTIDINE KINASE C"/>
    <property type="match status" value="1"/>
</dbReference>
<dbReference type="CDD" id="cd00082">
    <property type="entry name" value="HisKA"/>
    <property type="match status" value="2"/>
</dbReference>
<feature type="transmembrane region" description="Helical" evidence="14">
    <location>
        <begin position="83"/>
        <end position="105"/>
    </location>
</feature>
<feature type="transmembrane region" description="Helical" evidence="14">
    <location>
        <begin position="56"/>
        <end position="74"/>
    </location>
</feature>
<evidence type="ECO:0000256" key="2">
    <source>
        <dbReference type="ARBA" id="ARBA00004236"/>
    </source>
</evidence>
<evidence type="ECO:0000256" key="13">
    <source>
        <dbReference type="SAM" id="Coils"/>
    </source>
</evidence>
<reference evidence="17 18" key="1">
    <citation type="submission" date="2020-07" db="EMBL/GenBank/DDBJ databases">
        <authorList>
            <person name="Feng X."/>
        </authorList>
    </citation>
    <scope>NUCLEOTIDE SEQUENCE [LARGE SCALE GENOMIC DNA]</scope>
    <source>
        <strain evidence="17 18">JCM14086</strain>
    </source>
</reference>
<keyword evidence="18" id="KW-1185">Reference proteome</keyword>
<dbReference type="Pfam" id="PF00072">
    <property type="entry name" value="Response_reg"/>
    <property type="match status" value="1"/>
</dbReference>
<evidence type="ECO:0000256" key="9">
    <source>
        <dbReference type="ARBA" id="ARBA00022840"/>
    </source>
</evidence>
<proteinExistence type="predicted"/>
<evidence type="ECO:0000256" key="1">
    <source>
        <dbReference type="ARBA" id="ARBA00000085"/>
    </source>
</evidence>
<accession>A0A7X1AX26</accession>
<comment type="catalytic activity">
    <reaction evidence="1">
        <text>ATP + protein L-histidine = ADP + protein N-phospho-L-histidine.</text>
        <dbReference type="EC" id="2.7.13.3"/>
    </reaction>
</comment>
<dbReference type="RefSeq" id="WP_185692078.1">
    <property type="nucleotide sequence ID" value="NZ_JACHVA010000053.1"/>
</dbReference>
<dbReference type="GO" id="GO:0005886">
    <property type="term" value="C:plasma membrane"/>
    <property type="evidence" value="ECO:0007669"/>
    <property type="project" value="UniProtKB-SubCell"/>
</dbReference>
<protein>
    <recommendedName>
        <fullName evidence="3">histidine kinase</fullName>
        <ecNumber evidence="3">2.7.13.3</ecNumber>
    </recommendedName>
</protein>
<comment type="subcellular location">
    <subcellularLocation>
        <location evidence="2">Cell membrane</location>
    </subcellularLocation>
</comment>
<evidence type="ECO:0000256" key="14">
    <source>
        <dbReference type="SAM" id="Phobius"/>
    </source>
</evidence>
<feature type="domain" description="Histidine kinase" evidence="15">
    <location>
        <begin position="650"/>
        <end position="863"/>
    </location>
</feature>
<dbReference type="InterPro" id="IPR003661">
    <property type="entry name" value="HisK_dim/P_dom"/>
</dbReference>
<dbReference type="CDD" id="cd16922">
    <property type="entry name" value="HATPase_EvgS-ArcB-TorS-like"/>
    <property type="match status" value="1"/>
</dbReference>
<dbReference type="PROSITE" id="PS50109">
    <property type="entry name" value="HIS_KIN"/>
    <property type="match status" value="2"/>
</dbReference>
<evidence type="ECO:0000256" key="11">
    <source>
        <dbReference type="ARBA" id="ARBA00023136"/>
    </source>
</evidence>
<feature type="modified residue" description="4-aspartylphosphate" evidence="12">
    <location>
        <position position="538"/>
    </location>
</feature>
<keyword evidence="7" id="KW-0547">Nucleotide-binding</keyword>
<dbReference type="Gene3D" id="3.30.565.10">
    <property type="entry name" value="Histidine kinase-like ATPase, C-terminal domain"/>
    <property type="match status" value="2"/>
</dbReference>
<gene>
    <name evidence="17" type="ORF">H5P30_06170</name>
</gene>
<keyword evidence="6" id="KW-0808">Transferase</keyword>
<dbReference type="InterPro" id="IPR003594">
    <property type="entry name" value="HATPase_dom"/>
</dbReference>
<name>A0A7X1AX26_9BACT</name>
<dbReference type="InterPro" id="IPR036097">
    <property type="entry name" value="HisK_dim/P_sf"/>
</dbReference>
<evidence type="ECO:0000313" key="18">
    <source>
        <dbReference type="Proteomes" id="UP000525652"/>
    </source>
</evidence>
<evidence type="ECO:0000256" key="4">
    <source>
        <dbReference type="ARBA" id="ARBA00022475"/>
    </source>
</evidence>
<keyword evidence="8" id="KW-0418">Kinase</keyword>
<feature type="transmembrane region" description="Helical" evidence="14">
    <location>
        <begin position="111"/>
        <end position="133"/>
    </location>
</feature>
<dbReference type="SMART" id="SM00387">
    <property type="entry name" value="HATPase_c"/>
    <property type="match status" value="2"/>
</dbReference>
<dbReference type="EC" id="2.7.13.3" evidence="3"/>
<evidence type="ECO:0000256" key="12">
    <source>
        <dbReference type="PROSITE-ProRule" id="PRU00169"/>
    </source>
</evidence>
<comment type="caution">
    <text evidence="17">The sequence shown here is derived from an EMBL/GenBank/DDBJ whole genome shotgun (WGS) entry which is preliminary data.</text>
</comment>
<feature type="transmembrane region" description="Helical" evidence="14">
    <location>
        <begin position="140"/>
        <end position="159"/>
    </location>
</feature>
<dbReference type="SUPFAM" id="SSF47384">
    <property type="entry name" value="Homodimeric domain of signal transducing histidine kinase"/>
    <property type="match status" value="2"/>
</dbReference>
<feature type="domain" description="Response regulatory" evidence="16">
    <location>
        <begin position="490"/>
        <end position="605"/>
    </location>
</feature>
<dbReference type="GO" id="GO:0000155">
    <property type="term" value="F:phosphorelay sensor kinase activity"/>
    <property type="evidence" value="ECO:0007669"/>
    <property type="project" value="InterPro"/>
</dbReference>
<evidence type="ECO:0000256" key="6">
    <source>
        <dbReference type="ARBA" id="ARBA00022679"/>
    </source>
</evidence>
<keyword evidence="14" id="KW-0812">Transmembrane</keyword>
<evidence type="ECO:0000259" key="15">
    <source>
        <dbReference type="PROSITE" id="PS50109"/>
    </source>
</evidence>
<dbReference type="InterPro" id="IPR011006">
    <property type="entry name" value="CheY-like_superfamily"/>
</dbReference>
<dbReference type="PRINTS" id="PR00344">
    <property type="entry name" value="BCTRLSENSOR"/>
</dbReference>
<dbReference type="Pfam" id="PF00512">
    <property type="entry name" value="HisKA"/>
    <property type="match status" value="2"/>
</dbReference>
<keyword evidence="5 12" id="KW-0597">Phosphoprotein</keyword>
<keyword evidence="4" id="KW-1003">Cell membrane</keyword>
<keyword evidence="13" id="KW-0175">Coiled coil</keyword>
<keyword evidence="9" id="KW-0067">ATP-binding</keyword>
<dbReference type="InterPro" id="IPR005467">
    <property type="entry name" value="His_kinase_dom"/>
</dbReference>
<dbReference type="GO" id="GO:0005524">
    <property type="term" value="F:ATP binding"/>
    <property type="evidence" value="ECO:0007669"/>
    <property type="project" value="UniProtKB-KW"/>
</dbReference>
<evidence type="ECO:0000256" key="7">
    <source>
        <dbReference type="ARBA" id="ARBA00022741"/>
    </source>
</evidence>
<dbReference type="Pfam" id="PF02518">
    <property type="entry name" value="HATPase_c"/>
    <property type="match status" value="2"/>
</dbReference>
<dbReference type="SUPFAM" id="SSF55874">
    <property type="entry name" value="ATPase domain of HSP90 chaperone/DNA topoisomerase II/histidine kinase"/>
    <property type="match status" value="2"/>
</dbReference>
<dbReference type="Gene3D" id="1.10.287.130">
    <property type="match status" value="2"/>
</dbReference>
<dbReference type="FunFam" id="1.10.287.130:FF:000045">
    <property type="entry name" value="Two-component system sensor histidine kinase/response regulator"/>
    <property type="match status" value="1"/>
</dbReference>
<dbReference type="EMBL" id="JACHVA010000053">
    <property type="protein sequence ID" value="MBC2601359.1"/>
    <property type="molecule type" value="Genomic_DNA"/>
</dbReference>
<evidence type="ECO:0000256" key="3">
    <source>
        <dbReference type="ARBA" id="ARBA00012438"/>
    </source>
</evidence>
<feature type="transmembrane region" description="Helical" evidence="14">
    <location>
        <begin position="30"/>
        <end position="50"/>
    </location>
</feature>